<dbReference type="Proteomes" id="UP001152484">
    <property type="component" value="Unassembled WGS sequence"/>
</dbReference>
<evidence type="ECO:0000313" key="4">
    <source>
        <dbReference type="Proteomes" id="UP001152484"/>
    </source>
</evidence>
<sequence>MPGGIPPHFAPPENEAGENETANEQPALEAPPIIPEQHRPQSHAHQYSPFEQEMLNNMNALNLNYTQLREEVGLYRNEQTHSFERIEEPRREDWCQYEEDQRRTFGPIYSYIAHQGNFNSMTTPPLAPSWYNPTEWGYFGGSTSSGGGGEDGYNGDHMDEDTHYRGYGGFFDGGDAGEH</sequence>
<keyword evidence="1" id="KW-0175">Coiled coil</keyword>
<dbReference type="EMBL" id="CAMAPE010000010">
    <property type="protein sequence ID" value="CAH9076107.1"/>
    <property type="molecule type" value="Genomic_DNA"/>
</dbReference>
<gene>
    <name evidence="3" type="ORF">CEURO_LOCUS5702</name>
</gene>
<feature type="region of interest" description="Disordered" evidence="2">
    <location>
        <begin position="1"/>
        <end position="49"/>
    </location>
</feature>
<accession>A0A9P1E3L8</accession>
<name>A0A9P1E3L8_CUSEU</name>
<comment type="caution">
    <text evidence="3">The sequence shown here is derived from an EMBL/GenBank/DDBJ whole genome shotgun (WGS) entry which is preliminary data.</text>
</comment>
<feature type="compositionally biased region" description="Pro residues" evidence="2">
    <location>
        <begin position="1"/>
        <end position="10"/>
    </location>
</feature>
<evidence type="ECO:0000313" key="3">
    <source>
        <dbReference type="EMBL" id="CAH9076107.1"/>
    </source>
</evidence>
<reference evidence="3" key="1">
    <citation type="submission" date="2022-07" db="EMBL/GenBank/DDBJ databases">
        <authorList>
            <person name="Macas J."/>
            <person name="Novak P."/>
            <person name="Neumann P."/>
        </authorList>
    </citation>
    <scope>NUCLEOTIDE SEQUENCE</scope>
</reference>
<feature type="compositionally biased region" description="Low complexity" evidence="2">
    <location>
        <begin position="11"/>
        <end position="24"/>
    </location>
</feature>
<evidence type="ECO:0000256" key="2">
    <source>
        <dbReference type="SAM" id="MobiDB-lite"/>
    </source>
</evidence>
<dbReference type="AlphaFoldDB" id="A0A9P1E3L8"/>
<evidence type="ECO:0000256" key="1">
    <source>
        <dbReference type="SAM" id="Coils"/>
    </source>
</evidence>
<organism evidence="3 4">
    <name type="scientific">Cuscuta europaea</name>
    <name type="common">European dodder</name>
    <dbReference type="NCBI Taxonomy" id="41803"/>
    <lineage>
        <taxon>Eukaryota</taxon>
        <taxon>Viridiplantae</taxon>
        <taxon>Streptophyta</taxon>
        <taxon>Embryophyta</taxon>
        <taxon>Tracheophyta</taxon>
        <taxon>Spermatophyta</taxon>
        <taxon>Magnoliopsida</taxon>
        <taxon>eudicotyledons</taxon>
        <taxon>Gunneridae</taxon>
        <taxon>Pentapetalae</taxon>
        <taxon>asterids</taxon>
        <taxon>lamiids</taxon>
        <taxon>Solanales</taxon>
        <taxon>Convolvulaceae</taxon>
        <taxon>Cuscuteae</taxon>
        <taxon>Cuscuta</taxon>
        <taxon>Cuscuta subgen. Cuscuta</taxon>
    </lineage>
</organism>
<keyword evidence="4" id="KW-1185">Reference proteome</keyword>
<proteinExistence type="predicted"/>
<feature type="coiled-coil region" evidence="1">
    <location>
        <begin position="51"/>
        <end position="78"/>
    </location>
</feature>
<protein>
    <submittedName>
        <fullName evidence="3">Uncharacterized protein</fullName>
    </submittedName>
</protein>